<comment type="similarity">
    <text evidence="3">Belongs to the peptidase M50B family.</text>
</comment>
<keyword evidence="6" id="KW-0479">Metal-binding</keyword>
<evidence type="ECO:0000256" key="9">
    <source>
        <dbReference type="ARBA" id="ARBA00022989"/>
    </source>
</evidence>
<gene>
    <name evidence="14" type="primary">spoIVFB</name>
    <name evidence="14" type="ORF">GCM10007380_03110</name>
</gene>
<comment type="cofactor">
    <cofactor evidence="1">
        <name>Zn(2+)</name>
        <dbReference type="ChEBI" id="CHEBI:29105"/>
    </cofactor>
</comment>
<evidence type="ECO:0000256" key="4">
    <source>
        <dbReference type="ARBA" id="ARBA00022670"/>
    </source>
</evidence>
<dbReference type="OrthoDB" id="166377at2"/>
<reference evidence="15" key="1">
    <citation type="journal article" date="2019" name="Int. J. Syst. Evol. Microbiol.">
        <title>The Global Catalogue of Microorganisms (GCM) 10K type strain sequencing project: providing services to taxonomists for standard genome sequencing and annotation.</title>
        <authorList>
            <consortium name="The Broad Institute Genomics Platform"/>
            <consortium name="The Broad Institute Genome Sequencing Center for Infectious Disease"/>
            <person name="Wu L."/>
            <person name="Ma J."/>
        </authorList>
    </citation>
    <scope>NUCLEOTIDE SEQUENCE [LARGE SCALE GENOMIC DNA]</scope>
    <source>
        <strain evidence="15">CGMCC 1.14993</strain>
    </source>
</reference>
<dbReference type="PROSITE" id="PS51257">
    <property type="entry name" value="PROKAR_LIPOPROTEIN"/>
    <property type="match status" value="1"/>
</dbReference>
<evidence type="ECO:0000256" key="1">
    <source>
        <dbReference type="ARBA" id="ARBA00001947"/>
    </source>
</evidence>
<evidence type="ECO:0000256" key="12">
    <source>
        <dbReference type="SAM" id="Phobius"/>
    </source>
</evidence>
<evidence type="ECO:0000256" key="7">
    <source>
        <dbReference type="ARBA" id="ARBA00022801"/>
    </source>
</evidence>
<feature type="transmembrane region" description="Helical" evidence="12">
    <location>
        <begin position="182"/>
        <end position="199"/>
    </location>
</feature>
<dbReference type="PANTHER" id="PTHR39188">
    <property type="entry name" value="MEMBRANE-ASSOCIATED ZINC METALLOPROTEASE M50B"/>
    <property type="match status" value="1"/>
</dbReference>
<evidence type="ECO:0000256" key="11">
    <source>
        <dbReference type="ARBA" id="ARBA00023136"/>
    </source>
</evidence>
<dbReference type="PANTHER" id="PTHR39188:SF3">
    <property type="entry name" value="STAGE IV SPORULATION PROTEIN FB"/>
    <property type="match status" value="1"/>
</dbReference>
<keyword evidence="15" id="KW-1185">Reference proteome</keyword>
<dbReference type="GO" id="GO:0046872">
    <property type="term" value="F:metal ion binding"/>
    <property type="evidence" value="ECO:0007669"/>
    <property type="project" value="UniProtKB-KW"/>
</dbReference>
<dbReference type="RefSeq" id="WP_088004130.1">
    <property type="nucleotide sequence ID" value="NZ_BMHB01000001.1"/>
</dbReference>
<dbReference type="AlphaFoldDB" id="A0A8J3EVV4"/>
<evidence type="ECO:0000259" key="13">
    <source>
        <dbReference type="Pfam" id="PF02163"/>
    </source>
</evidence>
<keyword evidence="10" id="KW-0482">Metalloprotease</keyword>
<dbReference type="EMBL" id="BMHB01000001">
    <property type="protein sequence ID" value="GGI10500.1"/>
    <property type="molecule type" value="Genomic_DNA"/>
</dbReference>
<feature type="domain" description="Peptidase M50" evidence="13">
    <location>
        <begin position="33"/>
        <end position="105"/>
    </location>
</feature>
<proteinExistence type="inferred from homology"/>
<name>A0A8J3EVV4_9BACI</name>
<keyword evidence="5 12" id="KW-0812">Transmembrane</keyword>
<comment type="subcellular location">
    <subcellularLocation>
        <location evidence="2">Membrane</location>
        <topology evidence="2">Multi-pass membrane protein</topology>
    </subcellularLocation>
</comment>
<dbReference type="InterPro" id="IPR008915">
    <property type="entry name" value="Peptidase_M50"/>
</dbReference>
<feature type="transmembrane region" description="Helical" evidence="12">
    <location>
        <begin position="84"/>
        <end position="105"/>
    </location>
</feature>
<feature type="transmembrane region" description="Helical" evidence="12">
    <location>
        <begin position="117"/>
        <end position="136"/>
    </location>
</feature>
<evidence type="ECO:0000256" key="10">
    <source>
        <dbReference type="ARBA" id="ARBA00023049"/>
    </source>
</evidence>
<keyword evidence="9 12" id="KW-1133">Transmembrane helix</keyword>
<protein>
    <submittedName>
        <fullName evidence="14">Stage IV sporulation protein FB</fullName>
    </submittedName>
</protein>
<comment type="caution">
    <text evidence="14">The sequence shown here is derived from an EMBL/GenBank/DDBJ whole genome shotgun (WGS) entry which is preliminary data.</text>
</comment>
<keyword evidence="4" id="KW-0645">Protease</keyword>
<keyword evidence="7" id="KW-0378">Hydrolase</keyword>
<feature type="domain" description="Peptidase M50" evidence="13">
    <location>
        <begin position="112"/>
        <end position="166"/>
    </location>
</feature>
<feature type="transmembrane region" description="Helical" evidence="12">
    <location>
        <begin position="157"/>
        <end position="176"/>
    </location>
</feature>
<evidence type="ECO:0000256" key="8">
    <source>
        <dbReference type="ARBA" id="ARBA00022833"/>
    </source>
</evidence>
<dbReference type="Pfam" id="PF02163">
    <property type="entry name" value="Peptidase_M50"/>
    <property type="match status" value="2"/>
</dbReference>
<dbReference type="Proteomes" id="UP000626244">
    <property type="component" value="Unassembled WGS sequence"/>
</dbReference>
<evidence type="ECO:0000256" key="3">
    <source>
        <dbReference type="ARBA" id="ARBA00007931"/>
    </source>
</evidence>
<evidence type="ECO:0000256" key="5">
    <source>
        <dbReference type="ARBA" id="ARBA00022692"/>
    </source>
</evidence>
<keyword evidence="8" id="KW-0862">Zinc</keyword>
<dbReference type="GO" id="GO:0006508">
    <property type="term" value="P:proteolysis"/>
    <property type="evidence" value="ECO:0007669"/>
    <property type="project" value="UniProtKB-KW"/>
</dbReference>
<feature type="transmembrane region" description="Helical" evidence="12">
    <location>
        <begin position="16"/>
        <end position="41"/>
    </location>
</feature>
<accession>A0A8J3EVV4</accession>
<evidence type="ECO:0000313" key="14">
    <source>
        <dbReference type="EMBL" id="GGI10500.1"/>
    </source>
</evidence>
<keyword evidence="11 12" id="KW-0472">Membrane</keyword>
<organism evidence="14 15">
    <name type="scientific">Gottfriedia solisilvae</name>
    <dbReference type="NCBI Taxonomy" id="1516104"/>
    <lineage>
        <taxon>Bacteria</taxon>
        <taxon>Bacillati</taxon>
        <taxon>Bacillota</taxon>
        <taxon>Bacilli</taxon>
        <taxon>Bacillales</taxon>
        <taxon>Bacillaceae</taxon>
        <taxon>Gottfriedia</taxon>
    </lineage>
</organism>
<dbReference type="GO" id="GO:0016020">
    <property type="term" value="C:membrane"/>
    <property type="evidence" value="ECO:0007669"/>
    <property type="project" value="UniProtKB-SubCell"/>
</dbReference>
<sequence>MNKWIKLASKITLHPLYLLIACIGILTANFWSVLFITIIIFCHELGHAIAATSFNWRINKITLLPFGGVVDLDEHGNRPILEEFIVTISGPIQHVTLFVIAKFLFEMNFIPENLYSLFIGYNVSILCFNLLPIWPLDGGKFMNQLFSLIFPFVKAHLYSLYSSFLFLSIATVLTLVIQPINITIWACLLFLYISLWIEWKNRHFVAIRFLMERFYGNEQYIQKIKSISLTKETKLFQVFSNFHKGYKYNVVFNVDKRNQQMLDENELLHAYFTEKKATYSLEELIS</sequence>
<evidence type="ECO:0000313" key="15">
    <source>
        <dbReference type="Proteomes" id="UP000626244"/>
    </source>
</evidence>
<evidence type="ECO:0000256" key="2">
    <source>
        <dbReference type="ARBA" id="ARBA00004141"/>
    </source>
</evidence>
<dbReference type="GO" id="GO:0008237">
    <property type="term" value="F:metallopeptidase activity"/>
    <property type="evidence" value="ECO:0007669"/>
    <property type="project" value="UniProtKB-KW"/>
</dbReference>
<evidence type="ECO:0000256" key="6">
    <source>
        <dbReference type="ARBA" id="ARBA00022723"/>
    </source>
</evidence>